<proteinExistence type="predicted"/>
<dbReference type="EMBL" id="JABEBT010000038">
    <property type="protein sequence ID" value="KAF7635715.1"/>
    <property type="molecule type" value="Genomic_DNA"/>
</dbReference>
<organism evidence="1 2">
    <name type="scientific">Meloidogyne graminicola</name>
    <dbReference type="NCBI Taxonomy" id="189291"/>
    <lineage>
        <taxon>Eukaryota</taxon>
        <taxon>Metazoa</taxon>
        <taxon>Ecdysozoa</taxon>
        <taxon>Nematoda</taxon>
        <taxon>Chromadorea</taxon>
        <taxon>Rhabditida</taxon>
        <taxon>Tylenchina</taxon>
        <taxon>Tylenchomorpha</taxon>
        <taxon>Tylenchoidea</taxon>
        <taxon>Meloidogynidae</taxon>
        <taxon>Meloidogyninae</taxon>
        <taxon>Meloidogyne</taxon>
    </lineage>
</organism>
<gene>
    <name evidence="1" type="ORF">Mgra_00004807</name>
</gene>
<evidence type="ECO:0000313" key="1">
    <source>
        <dbReference type="EMBL" id="KAF7635715.1"/>
    </source>
</evidence>
<accession>A0A8S9ZQH4</accession>
<keyword evidence="2" id="KW-1185">Reference proteome</keyword>
<dbReference type="Proteomes" id="UP000605970">
    <property type="component" value="Unassembled WGS sequence"/>
</dbReference>
<comment type="caution">
    <text evidence="1">The sequence shown here is derived from an EMBL/GenBank/DDBJ whole genome shotgun (WGS) entry which is preliminary data.</text>
</comment>
<sequence length="197" mass="23035">LLISYHKNTFFPILILLISKTFSKHNFKITNTVEAVPNIFKNFLKKISSREPKTSTIIVNIKKKENIRKNVKFENYTENGLSSHSTISSINTENSVNSPNFIVNENEQYYINSQKVNNIVYAKELLFYKLNATNELIKHNIKPDEKNNLKCLLIKFCYVLNKTNDENVLLEKINKLMKYNAEMIQKEAITPNIFHFI</sequence>
<evidence type="ECO:0000313" key="2">
    <source>
        <dbReference type="Proteomes" id="UP000605970"/>
    </source>
</evidence>
<reference evidence="1" key="1">
    <citation type="journal article" date="2020" name="Ecol. Evol.">
        <title>Genome structure and content of the rice root-knot nematode (Meloidogyne graminicola).</title>
        <authorList>
            <person name="Phan N.T."/>
            <person name="Danchin E.G.J."/>
            <person name="Klopp C."/>
            <person name="Perfus-Barbeoch L."/>
            <person name="Kozlowski D.K."/>
            <person name="Koutsovoulos G.D."/>
            <person name="Lopez-Roques C."/>
            <person name="Bouchez O."/>
            <person name="Zahm M."/>
            <person name="Besnard G."/>
            <person name="Bellafiore S."/>
        </authorList>
    </citation>
    <scope>NUCLEOTIDE SEQUENCE</scope>
    <source>
        <strain evidence="1">VN-18</strain>
    </source>
</reference>
<name>A0A8S9ZQH4_9BILA</name>
<protein>
    <submittedName>
        <fullName evidence="1">Uncharacterized protein</fullName>
    </submittedName>
</protein>
<dbReference type="AlphaFoldDB" id="A0A8S9ZQH4"/>
<feature type="non-terminal residue" evidence="1">
    <location>
        <position position="1"/>
    </location>
</feature>